<dbReference type="EMBL" id="CAXDID020000271">
    <property type="protein sequence ID" value="CAL6068130.1"/>
    <property type="molecule type" value="Genomic_DNA"/>
</dbReference>
<evidence type="ECO:0000256" key="1">
    <source>
        <dbReference type="SAM" id="Coils"/>
    </source>
</evidence>
<dbReference type="EMBL" id="CATOUU010000158">
    <property type="protein sequence ID" value="CAI9918457.1"/>
    <property type="molecule type" value="Genomic_DNA"/>
</dbReference>
<sequence>MDESYLHNLRFQIYHQFPSLDINTLIKFQNQLILSCLPSGKKFTVVYDSVLNNLVHQQRLATSQLIYDQNNLFKSTLLQQDLIHQKQSQLESLSSELQQFRNQLLKRSKISQQELINSHADTYHTHSTQLRSQLTSLHQQISHLSSTLSNEKQSKQSLLQNLNLVQKEAEIQSLRTDFNNFLGEKTNQIHELKNAFQILEEKKKVLSLNKTKLKSELQKQRDKNKNIRTINGINLRDIIEQQEIISEKIEIEYLMWLKIEESNKNRPEDERVDTVKDAEIIQQKYEAKLQDIKILVNEAERKYKIRKITFTETENKVNFELNNQDDKTYQKQVNWAYDQLSVLKNTVKHQEQQIKYLESMIHGDISIPVRISITEAYE</sequence>
<reference evidence="3 4" key="2">
    <citation type="submission" date="2024-07" db="EMBL/GenBank/DDBJ databases">
        <authorList>
            <person name="Akdeniz Z."/>
        </authorList>
    </citation>
    <scope>NUCLEOTIDE SEQUENCE [LARGE SCALE GENOMIC DNA]</scope>
</reference>
<comment type="caution">
    <text evidence="2">The sequence shown here is derived from an EMBL/GenBank/DDBJ whole genome shotgun (WGS) entry which is preliminary data.</text>
</comment>
<proteinExistence type="predicted"/>
<dbReference type="Proteomes" id="UP001642409">
    <property type="component" value="Unassembled WGS sequence"/>
</dbReference>
<reference evidence="2" key="1">
    <citation type="submission" date="2023-06" db="EMBL/GenBank/DDBJ databases">
        <authorList>
            <person name="Kurt Z."/>
        </authorList>
    </citation>
    <scope>NUCLEOTIDE SEQUENCE</scope>
</reference>
<accession>A0AA86NEQ6</accession>
<evidence type="ECO:0000313" key="3">
    <source>
        <dbReference type="EMBL" id="CAL6068130.1"/>
    </source>
</evidence>
<protein>
    <submittedName>
        <fullName evidence="3">Hypothetical_protein</fullName>
    </submittedName>
</protein>
<evidence type="ECO:0000313" key="2">
    <source>
        <dbReference type="EMBL" id="CAI9918457.1"/>
    </source>
</evidence>
<organism evidence="2">
    <name type="scientific">Hexamita inflata</name>
    <dbReference type="NCBI Taxonomy" id="28002"/>
    <lineage>
        <taxon>Eukaryota</taxon>
        <taxon>Metamonada</taxon>
        <taxon>Diplomonadida</taxon>
        <taxon>Hexamitidae</taxon>
        <taxon>Hexamitinae</taxon>
        <taxon>Hexamita</taxon>
    </lineage>
</organism>
<evidence type="ECO:0000313" key="4">
    <source>
        <dbReference type="Proteomes" id="UP001642409"/>
    </source>
</evidence>
<gene>
    <name evidence="3" type="ORF">HINF_LOCUS53353</name>
    <name evidence="2" type="ORF">HINF_LOCUS6102</name>
</gene>
<dbReference type="AlphaFoldDB" id="A0AA86NEQ6"/>
<name>A0AA86NEQ6_9EUKA</name>
<keyword evidence="1" id="KW-0175">Coiled coil</keyword>
<feature type="coiled-coil region" evidence="1">
    <location>
        <begin position="148"/>
        <end position="223"/>
    </location>
</feature>
<keyword evidence="4" id="KW-1185">Reference proteome</keyword>